<evidence type="ECO:0000313" key="3">
    <source>
        <dbReference type="Proteomes" id="UP001319080"/>
    </source>
</evidence>
<dbReference type="PANTHER" id="PTHR35580:SF1">
    <property type="entry name" value="PHYTASE-LIKE DOMAIN-CONTAINING PROTEIN"/>
    <property type="match status" value="1"/>
</dbReference>
<evidence type="ECO:0000313" key="2">
    <source>
        <dbReference type="EMBL" id="MBT1710548.1"/>
    </source>
</evidence>
<keyword evidence="3" id="KW-1185">Reference proteome</keyword>
<organism evidence="2 3">
    <name type="scientific">Dawidia cretensis</name>
    <dbReference type="NCBI Taxonomy" id="2782350"/>
    <lineage>
        <taxon>Bacteria</taxon>
        <taxon>Pseudomonadati</taxon>
        <taxon>Bacteroidota</taxon>
        <taxon>Cytophagia</taxon>
        <taxon>Cytophagales</taxon>
        <taxon>Chryseotaleaceae</taxon>
        <taxon>Dawidia</taxon>
    </lineage>
</organism>
<dbReference type="Pfam" id="PF25778">
    <property type="entry name" value="DUF7948"/>
    <property type="match status" value="1"/>
</dbReference>
<dbReference type="Proteomes" id="UP001319080">
    <property type="component" value="Unassembled WGS sequence"/>
</dbReference>
<dbReference type="PANTHER" id="PTHR35580">
    <property type="entry name" value="CELL SURFACE GLYCOPROTEIN (S-LAYER PROTEIN)-LIKE PROTEIN"/>
    <property type="match status" value="1"/>
</dbReference>
<dbReference type="AlphaFoldDB" id="A0AAP2GV82"/>
<dbReference type="RefSeq" id="WP_254086120.1">
    <property type="nucleotide sequence ID" value="NZ_JAHESE010000023.1"/>
</dbReference>
<sequence>MKMKTQNRYGIVAGLLAWMVLTWEPVAAQQVDQLREKATSFGFIENKGQIIDQQQQGNREVLYMLMLPGNNVTLRANGFSYDTYRVAEVDSVRNTNKDLPTRGPRIRSARYKFHRVDVSFVGASPTMEIVSSEASADPIEYSTIAGVMVNHYGKVTYKNVYPGIDIEFVAQSRDDGKPMEYNFVVHPGADVSQIKLHYAGALEYNLSGKNLTCTLEHGTLTEHIPASFLEESHTPVDIRYEQIARRSDGMVVGFSSPERSLKETLIIDPEPFLDWATYYGGPRMEDNASVTVDNQENVIVAGATSSISMIATTGSSQAYFSGGVSDGFVVKFNKEGVRLWAAYYGGLGEDYFVDVAIGDNSNIYLVGTTTSSSGIAFSSPAQPTGSPARSTYSGNKDVFVASFKPTGERRWGFYYGGAGLDEANAIETDGVNYFYITGYSNSAGLYDGSMNAGVVQRNRTDGAEGYDAFIGRFFMMEENSNSGKFQFGTYYGGPGNDYGVDIALDHNESVIWLLGTTRSTTGIATSGAYKTQLSGSGDDAVDLFMRKLSINLIDVPGKTWGTYYGGAAVEKASSIRVDQGSDNMYVCGTTLSTDGIATTGAWQTTKSAGNDGFILKMSPTGNPTWATYHGSSGDDQCLALAVGYNGFVYVAGSTTSPDYFSTPGSHQPDAPASATGNAFLSKFNQNGSRVWGTFYGGTGMDYASGIATHSGSNSVFIVGTTESTNGIAKGNIVYGDAIYQVSYAGSKDIFIARFMQFDPCEEAFPDPHLTVSATEVFDGKLVTFAVATHGSGRSYDYYFYYGQGPSRKEEKIVTTDPTLQYKFVDQDNNHPAVGRHEVVVILHGPQKCQRKEMFTIRVKPILPLCETIVLVNPVANVRLDKFSGSYVMQLNQACAEDIAFDCVYGKVDLPKTANIVAASATTYSDSWKYDYLSSAQMSGNAFERGEAGKWRARAQYVYNGGRVSVDKNYNSGTFVLPNFVWQRPDATVKAGWLNTAEFTRYSPNGDVIEERNALDIPSTAKYGYNGTLPYLVAQNADYNAVFFESFENRYGTVLEDNTPLTGTPDKTTSHSGLYSLRLTQRFTSRAFNPDPQLLTKGLLVRVWAKGNNPTGAIRLIVASDTRQANLYEADFKFVARSGEWALLEARITPGAFTLDPEETFTINLDKKTTDAPWIDDIRIQPVDAEMICYVYDPATLRVLTILDDQHFGLFYQYNMEGKLVRKMLETEKGMKTIQETQYNTPEKPNPFNTH</sequence>
<dbReference type="InterPro" id="IPR057708">
    <property type="entry name" value="DUF7948"/>
</dbReference>
<dbReference type="EMBL" id="JAHESE010000023">
    <property type="protein sequence ID" value="MBT1710548.1"/>
    <property type="molecule type" value="Genomic_DNA"/>
</dbReference>
<evidence type="ECO:0000259" key="1">
    <source>
        <dbReference type="Pfam" id="PF25778"/>
    </source>
</evidence>
<dbReference type="InterPro" id="IPR052918">
    <property type="entry name" value="Motility_Chemotaxis_Reg"/>
</dbReference>
<name>A0AAP2GV82_9BACT</name>
<protein>
    <recommendedName>
        <fullName evidence="1">DUF7948 domain-containing protein</fullName>
    </recommendedName>
</protein>
<dbReference type="Gene3D" id="2.60.120.260">
    <property type="entry name" value="Galactose-binding domain-like"/>
    <property type="match status" value="1"/>
</dbReference>
<proteinExistence type="predicted"/>
<feature type="domain" description="DUF7948" evidence="1">
    <location>
        <begin position="43"/>
        <end position="270"/>
    </location>
</feature>
<gene>
    <name evidence="2" type="ORF">KK062_20050</name>
</gene>
<accession>A0AAP2GV82</accession>
<comment type="caution">
    <text evidence="2">The sequence shown here is derived from an EMBL/GenBank/DDBJ whole genome shotgun (WGS) entry which is preliminary data.</text>
</comment>
<reference evidence="2 3" key="1">
    <citation type="submission" date="2021-05" db="EMBL/GenBank/DDBJ databases">
        <title>A Polyphasic approach of four new species of the genus Ohtaekwangia: Ohtaekwangia histidinii sp. nov., Ohtaekwangia cretensis sp. nov., Ohtaekwangia indiensis sp. nov., Ohtaekwangia reichenbachii sp. nov. from diverse environment.</title>
        <authorList>
            <person name="Octaviana S."/>
        </authorList>
    </citation>
    <scope>NUCLEOTIDE SEQUENCE [LARGE SCALE GENOMIC DNA]</scope>
    <source>
        <strain evidence="2 3">PWU5</strain>
    </source>
</reference>